<dbReference type="PANTHER" id="PTHR22847:SF637">
    <property type="entry name" value="WD REPEAT DOMAIN 5B"/>
    <property type="match status" value="1"/>
</dbReference>
<dbReference type="GO" id="GO:0051225">
    <property type="term" value="P:spindle assembly"/>
    <property type="evidence" value="ECO:0007669"/>
    <property type="project" value="UniProtKB-ARBA"/>
</dbReference>
<dbReference type="GO" id="GO:0051299">
    <property type="term" value="P:centrosome separation"/>
    <property type="evidence" value="ECO:0007669"/>
    <property type="project" value="UniProtKB-ARBA"/>
</dbReference>
<evidence type="ECO:0000256" key="11">
    <source>
        <dbReference type="PROSITE-ProRule" id="PRU00221"/>
    </source>
</evidence>
<evidence type="ECO:0000256" key="8">
    <source>
        <dbReference type="ARBA" id="ARBA00023054"/>
    </source>
</evidence>
<dbReference type="GO" id="GO:0051301">
    <property type="term" value="P:cell division"/>
    <property type="evidence" value="ECO:0007669"/>
    <property type="project" value="UniProtKB-KW"/>
</dbReference>
<dbReference type="PROSITE" id="PS50896">
    <property type="entry name" value="LISH"/>
    <property type="match status" value="1"/>
</dbReference>
<gene>
    <name evidence="14" type="ORF">DdX_01337</name>
</gene>
<dbReference type="AlphaFoldDB" id="A0AAD4NFA9"/>
<evidence type="ECO:0000256" key="12">
    <source>
        <dbReference type="SAM" id="MobiDB-lite"/>
    </source>
</evidence>
<dbReference type="InterPro" id="IPR036322">
    <property type="entry name" value="WD40_repeat_dom_sf"/>
</dbReference>
<dbReference type="EMBL" id="JAKKPZ010000001">
    <property type="protein sequence ID" value="KAI1729117.1"/>
    <property type="molecule type" value="Genomic_DNA"/>
</dbReference>
<evidence type="ECO:0000256" key="10">
    <source>
        <dbReference type="ARBA" id="ARBA00023306"/>
    </source>
</evidence>
<dbReference type="PROSITE" id="PS50082">
    <property type="entry name" value="WD_REPEATS_2"/>
    <property type="match status" value="6"/>
</dbReference>
<dbReference type="PRINTS" id="PR00320">
    <property type="entry name" value="GPROTEINBRPT"/>
</dbReference>
<name>A0AAD4NFA9_9BILA</name>
<evidence type="ECO:0000313" key="15">
    <source>
        <dbReference type="Proteomes" id="UP001201812"/>
    </source>
</evidence>
<dbReference type="SUPFAM" id="SSF109925">
    <property type="entry name" value="Lissencephaly-1 protein (Lis-1, PAF-AH alpha) N-terminal domain"/>
    <property type="match status" value="1"/>
</dbReference>
<evidence type="ECO:0000256" key="7">
    <source>
        <dbReference type="ARBA" id="ARBA00022776"/>
    </source>
</evidence>
<keyword evidence="4" id="KW-0132">Cell division</keyword>
<dbReference type="GO" id="GO:1990234">
    <property type="term" value="C:transferase complex"/>
    <property type="evidence" value="ECO:0007669"/>
    <property type="project" value="UniProtKB-ARBA"/>
</dbReference>
<protein>
    <submittedName>
        <fullName evidence="14">WD domain, g-beta repeat domain-containing protein</fullName>
    </submittedName>
</protein>
<dbReference type="Gene3D" id="2.130.10.10">
    <property type="entry name" value="YVTN repeat-like/Quinoprotein amine dehydrogenase"/>
    <property type="match status" value="2"/>
</dbReference>
<feature type="domain" description="PAC1-like LisH-like dimerisation" evidence="13">
    <location>
        <begin position="5"/>
        <end position="40"/>
    </location>
</feature>
<keyword evidence="15" id="KW-1185">Reference proteome</keyword>
<dbReference type="CDD" id="cd00200">
    <property type="entry name" value="WD40"/>
    <property type="match status" value="1"/>
</dbReference>
<organism evidence="14 15">
    <name type="scientific">Ditylenchus destructor</name>
    <dbReference type="NCBI Taxonomy" id="166010"/>
    <lineage>
        <taxon>Eukaryota</taxon>
        <taxon>Metazoa</taxon>
        <taxon>Ecdysozoa</taxon>
        <taxon>Nematoda</taxon>
        <taxon>Chromadorea</taxon>
        <taxon>Rhabditida</taxon>
        <taxon>Tylenchina</taxon>
        <taxon>Tylenchomorpha</taxon>
        <taxon>Sphaerularioidea</taxon>
        <taxon>Anguinidae</taxon>
        <taxon>Anguininae</taxon>
        <taxon>Ditylenchus</taxon>
    </lineage>
</organism>
<dbReference type="FunFam" id="1.20.960.30:FF:000002">
    <property type="entry name" value="Platelet-activating factor acetylhydrolase ib"/>
    <property type="match status" value="1"/>
</dbReference>
<feature type="repeat" description="WD" evidence="11">
    <location>
        <begin position="148"/>
        <end position="180"/>
    </location>
</feature>
<evidence type="ECO:0000256" key="2">
    <source>
        <dbReference type="ARBA" id="ARBA00022490"/>
    </source>
</evidence>
<evidence type="ECO:0000259" key="13">
    <source>
        <dbReference type="Pfam" id="PF24951"/>
    </source>
</evidence>
<dbReference type="Pfam" id="PF00400">
    <property type="entry name" value="WD40"/>
    <property type="match status" value="6"/>
</dbReference>
<evidence type="ECO:0000313" key="14">
    <source>
        <dbReference type="EMBL" id="KAI1729117.1"/>
    </source>
</evidence>
<dbReference type="SMART" id="SM00667">
    <property type="entry name" value="LisH"/>
    <property type="match status" value="1"/>
</dbReference>
<keyword evidence="10" id="KW-0131">Cell cycle</keyword>
<dbReference type="SUPFAM" id="SSF50978">
    <property type="entry name" value="WD40 repeat-like"/>
    <property type="match status" value="1"/>
</dbReference>
<reference evidence="14" key="1">
    <citation type="submission" date="2022-01" db="EMBL/GenBank/DDBJ databases">
        <title>Genome Sequence Resource for Two Populations of Ditylenchus destructor, the Migratory Endoparasitic Phytonematode.</title>
        <authorList>
            <person name="Zhang H."/>
            <person name="Lin R."/>
            <person name="Xie B."/>
        </authorList>
    </citation>
    <scope>NUCLEOTIDE SEQUENCE</scope>
    <source>
        <strain evidence="14">BazhouSP</strain>
    </source>
</reference>
<feature type="region of interest" description="Disordered" evidence="12">
    <location>
        <begin position="78"/>
        <end position="100"/>
    </location>
</feature>
<dbReference type="InterPro" id="IPR020472">
    <property type="entry name" value="WD40_PAC1"/>
</dbReference>
<dbReference type="Pfam" id="PF24951">
    <property type="entry name" value="LisH_PAC1"/>
    <property type="match status" value="1"/>
</dbReference>
<keyword evidence="3 11" id="KW-0853">WD repeat</keyword>
<dbReference type="SMART" id="SM00320">
    <property type="entry name" value="WD40"/>
    <property type="match status" value="6"/>
</dbReference>
<dbReference type="InterPro" id="IPR056795">
    <property type="entry name" value="PAC1-like_LisH-like_dom"/>
</dbReference>
<dbReference type="InterPro" id="IPR037190">
    <property type="entry name" value="LIS1_N"/>
</dbReference>
<feature type="repeat" description="WD" evidence="11">
    <location>
        <begin position="195"/>
        <end position="236"/>
    </location>
</feature>
<evidence type="ECO:0000256" key="9">
    <source>
        <dbReference type="ARBA" id="ARBA00023212"/>
    </source>
</evidence>
<evidence type="ECO:0000256" key="4">
    <source>
        <dbReference type="ARBA" id="ARBA00022618"/>
    </source>
</evidence>
<dbReference type="InterPro" id="IPR015943">
    <property type="entry name" value="WD40/YVTN_repeat-like_dom_sf"/>
</dbReference>
<keyword evidence="7" id="KW-0498">Mitosis</keyword>
<dbReference type="PROSITE" id="PS00678">
    <property type="entry name" value="WD_REPEATS_1"/>
    <property type="match status" value="2"/>
</dbReference>
<feature type="repeat" description="WD" evidence="11">
    <location>
        <begin position="347"/>
        <end position="381"/>
    </location>
</feature>
<keyword evidence="8" id="KW-0175">Coiled coil</keyword>
<sequence length="381" mass="43371">MVMSSKQRDDLNWAIIDYLESHGFSQTSATLRKEANIDENADPNKLAQVSGLLEKKWTLTTRLQQKVLTLEEKLQQMDREALSGAPTRDKRQPDEWIPRPPERYQLNGHRLPVTKVIFHPVFNVIASCSEDCTVKIWDFESGEFERSIKGHTDAVQDINFNASGKLLVSCSADMSIKIWDFVNSYESNGYCVQNFVGHTDWVRMVRVNGTGSHFASCSNDKTIKVWSMDKQNANSKPKTLVGHDHVVESIFWVPDAFTASIVGADAPKESKMNGDVETPSVLISASRDRSIRFWDVLNCTCLFVLLGHDNWVRSVRVHPGGKYLISVGDDKTMRIWSMEHKRCIKVLQAHNQFVTSIDFHYKLPYVVTSSVDTTIKVWECR</sequence>
<keyword evidence="2" id="KW-0963">Cytoplasm</keyword>
<dbReference type="Proteomes" id="UP001201812">
    <property type="component" value="Unassembled WGS sequence"/>
</dbReference>
<keyword evidence="9" id="KW-0206">Cytoskeleton</keyword>
<evidence type="ECO:0000256" key="1">
    <source>
        <dbReference type="ARBA" id="ARBA00022448"/>
    </source>
</evidence>
<dbReference type="Gene3D" id="1.20.960.30">
    <property type="match status" value="1"/>
</dbReference>
<proteinExistence type="predicted"/>
<dbReference type="InterPro" id="IPR019775">
    <property type="entry name" value="WD40_repeat_CS"/>
</dbReference>
<accession>A0AAD4NFA9</accession>
<feature type="repeat" description="WD" evidence="11">
    <location>
        <begin position="106"/>
        <end position="147"/>
    </location>
</feature>
<comment type="caution">
    <text evidence="14">The sequence shown here is derived from an EMBL/GenBank/DDBJ whole genome shotgun (WGS) entry which is preliminary data.</text>
</comment>
<evidence type="ECO:0000256" key="6">
    <source>
        <dbReference type="ARBA" id="ARBA00022737"/>
    </source>
</evidence>
<evidence type="ECO:0000256" key="5">
    <source>
        <dbReference type="ARBA" id="ARBA00022701"/>
    </source>
</evidence>
<dbReference type="InterPro" id="IPR001680">
    <property type="entry name" value="WD40_rpt"/>
</dbReference>
<dbReference type="InterPro" id="IPR006594">
    <property type="entry name" value="LisH"/>
</dbReference>
<keyword evidence="1" id="KW-0813">Transport</keyword>
<dbReference type="PROSITE" id="PS50294">
    <property type="entry name" value="WD_REPEATS_REGION"/>
    <property type="match status" value="5"/>
</dbReference>
<dbReference type="PANTHER" id="PTHR22847">
    <property type="entry name" value="WD40 REPEAT PROTEIN"/>
    <property type="match status" value="1"/>
</dbReference>
<feature type="repeat" description="WD" evidence="11">
    <location>
        <begin position="305"/>
        <end position="346"/>
    </location>
</feature>
<keyword evidence="5" id="KW-0493">Microtubule</keyword>
<keyword evidence="6" id="KW-0677">Repeat</keyword>
<feature type="repeat" description="WD" evidence="11">
    <location>
        <begin position="282"/>
        <end position="296"/>
    </location>
</feature>
<dbReference type="GO" id="GO:0030286">
    <property type="term" value="C:dynein complex"/>
    <property type="evidence" value="ECO:0007669"/>
    <property type="project" value="UniProtKB-ARBA"/>
</dbReference>
<evidence type="ECO:0000256" key="3">
    <source>
        <dbReference type="ARBA" id="ARBA00022574"/>
    </source>
</evidence>
<dbReference type="GO" id="GO:0005874">
    <property type="term" value="C:microtubule"/>
    <property type="evidence" value="ECO:0007669"/>
    <property type="project" value="UniProtKB-KW"/>
</dbReference>